<evidence type="ECO:0000313" key="2">
    <source>
        <dbReference type="Proteomes" id="UP000886667"/>
    </source>
</evidence>
<proteinExistence type="predicted"/>
<dbReference type="InterPro" id="IPR004155">
    <property type="entry name" value="PBS_lyase_HEAT"/>
</dbReference>
<dbReference type="SUPFAM" id="SSF48371">
    <property type="entry name" value="ARM repeat"/>
    <property type="match status" value="1"/>
</dbReference>
<dbReference type="InterPro" id="IPR016024">
    <property type="entry name" value="ARM-type_fold"/>
</dbReference>
<comment type="caution">
    <text evidence="1">The sequence shown here is derived from an EMBL/GenBank/DDBJ whole genome shotgun (WGS) entry which is preliminary data.</text>
</comment>
<dbReference type="Pfam" id="PF13646">
    <property type="entry name" value="HEAT_2"/>
    <property type="match status" value="1"/>
</dbReference>
<dbReference type="Proteomes" id="UP000886667">
    <property type="component" value="Unassembled WGS sequence"/>
</dbReference>
<gene>
    <name evidence="1" type="ORF">JAZ07_23105</name>
</gene>
<dbReference type="Gene3D" id="1.25.10.10">
    <property type="entry name" value="Leucine-rich Repeat Variant"/>
    <property type="match status" value="1"/>
</dbReference>
<dbReference type="SMART" id="SM00567">
    <property type="entry name" value="EZ_HEAT"/>
    <property type="match status" value="3"/>
</dbReference>
<name>A0A9E4N861_9GAMM</name>
<sequence>MKLIVMVFLTMSVISVGYWSYTFHSHDRTGDIDYRTGNSLSDAQTLNKDDQKSSDTPNDLADEFDVSPEFTILYPAEAGYAGQSEWFGMLDDEVPAETESIQMNDPMLTHEDPALRLNAVESLTEYRYEEINNLLLEALYDPAPQVRATVAESLGMQQDEDLLIYLEPVLYDTDRNVRIAAIWAIADLESEQGIYALAPLLSDSHTDIRFNTIAAMGEIGGAACVHYLENHRYDSDERIRRSVAAILYELEADY</sequence>
<accession>A0A9E4N861</accession>
<dbReference type="AlphaFoldDB" id="A0A9E4N861"/>
<dbReference type="InterPro" id="IPR011989">
    <property type="entry name" value="ARM-like"/>
</dbReference>
<dbReference type="EMBL" id="JAEPCM010000865">
    <property type="protein sequence ID" value="MCG7949237.1"/>
    <property type="molecule type" value="Genomic_DNA"/>
</dbReference>
<evidence type="ECO:0000313" key="1">
    <source>
        <dbReference type="EMBL" id="MCG7949237.1"/>
    </source>
</evidence>
<protein>
    <submittedName>
        <fullName evidence="1">HEAT repeat domain-containing protein</fullName>
    </submittedName>
</protein>
<reference evidence="1" key="1">
    <citation type="journal article" date="2021" name="Proc. Natl. Acad. Sci. U.S.A.">
        <title>Global biogeography of chemosynthetic symbionts reveals both localized and globally distributed symbiont groups. .</title>
        <authorList>
            <person name="Osvatic J.T."/>
            <person name="Wilkins L.G.E."/>
            <person name="Leibrecht L."/>
            <person name="Leray M."/>
            <person name="Zauner S."/>
            <person name="Polzin J."/>
            <person name="Camacho Y."/>
            <person name="Gros O."/>
            <person name="van Gils J.A."/>
            <person name="Eisen J.A."/>
            <person name="Petersen J.M."/>
            <person name="Yuen B."/>
        </authorList>
    </citation>
    <scope>NUCLEOTIDE SEQUENCE</scope>
    <source>
        <strain evidence="1">MAGclacostrist064TRANS</strain>
    </source>
</reference>
<organism evidence="1 2">
    <name type="scientific">Candidatus Thiodiazotropha taylori</name>
    <dbReference type="NCBI Taxonomy" id="2792791"/>
    <lineage>
        <taxon>Bacteria</taxon>
        <taxon>Pseudomonadati</taxon>
        <taxon>Pseudomonadota</taxon>
        <taxon>Gammaproteobacteria</taxon>
        <taxon>Chromatiales</taxon>
        <taxon>Sedimenticolaceae</taxon>
        <taxon>Candidatus Thiodiazotropha</taxon>
    </lineage>
</organism>